<dbReference type="AlphaFoldDB" id="A0AAE0N2B2"/>
<evidence type="ECO:0000313" key="3">
    <source>
        <dbReference type="EMBL" id="KAK3367635.1"/>
    </source>
</evidence>
<protein>
    <recommendedName>
        <fullName evidence="5">Extracellular membrane protein CFEM domain-containing protein</fullName>
    </recommendedName>
</protein>
<proteinExistence type="predicted"/>
<gene>
    <name evidence="3" type="ORF">B0H63DRAFT_489536</name>
</gene>
<keyword evidence="4" id="KW-1185">Reference proteome</keyword>
<keyword evidence="1" id="KW-1133">Transmembrane helix</keyword>
<name>A0AAE0N2B2_9PEZI</name>
<dbReference type="EMBL" id="JAULSW010000011">
    <property type="protein sequence ID" value="KAK3367635.1"/>
    <property type="molecule type" value="Genomic_DNA"/>
</dbReference>
<evidence type="ECO:0008006" key="5">
    <source>
        <dbReference type="Google" id="ProtNLM"/>
    </source>
</evidence>
<comment type="caution">
    <text evidence="3">The sequence shown here is derived from an EMBL/GenBank/DDBJ whole genome shotgun (WGS) entry which is preliminary data.</text>
</comment>
<reference evidence="3" key="2">
    <citation type="submission" date="2023-06" db="EMBL/GenBank/DDBJ databases">
        <authorList>
            <consortium name="Lawrence Berkeley National Laboratory"/>
            <person name="Haridas S."/>
            <person name="Hensen N."/>
            <person name="Bonometti L."/>
            <person name="Westerberg I."/>
            <person name="Brannstrom I.O."/>
            <person name="Guillou S."/>
            <person name="Cros-Aarteil S."/>
            <person name="Calhoun S."/>
            <person name="Kuo A."/>
            <person name="Mondo S."/>
            <person name="Pangilinan J."/>
            <person name="Riley R."/>
            <person name="LaButti K."/>
            <person name="Andreopoulos B."/>
            <person name="Lipzen A."/>
            <person name="Chen C."/>
            <person name="Yanf M."/>
            <person name="Daum C."/>
            <person name="Ng V."/>
            <person name="Clum A."/>
            <person name="Steindorff A."/>
            <person name="Ohm R."/>
            <person name="Martin F."/>
            <person name="Silar P."/>
            <person name="Natvig D."/>
            <person name="Lalanne C."/>
            <person name="Gautier V."/>
            <person name="Ament-velasquez S.L."/>
            <person name="Kruys A."/>
            <person name="Hutchinson M.I."/>
            <person name="Powell A.J."/>
            <person name="Barry K."/>
            <person name="Miller A.N."/>
            <person name="Grigoriev I.V."/>
            <person name="Debuchy R."/>
            <person name="Gladieux P."/>
            <person name="Thoren M.H."/>
            <person name="Johannesson H."/>
        </authorList>
    </citation>
    <scope>NUCLEOTIDE SEQUENCE</scope>
    <source>
        <strain evidence="3">CBS 232.78</strain>
    </source>
</reference>
<feature type="chain" id="PRO_5042223801" description="Extracellular membrane protein CFEM domain-containing protein" evidence="2">
    <location>
        <begin position="25"/>
        <end position="180"/>
    </location>
</feature>
<evidence type="ECO:0000256" key="1">
    <source>
        <dbReference type="SAM" id="Phobius"/>
    </source>
</evidence>
<organism evidence="3 4">
    <name type="scientific">Podospora didyma</name>
    <dbReference type="NCBI Taxonomy" id="330526"/>
    <lineage>
        <taxon>Eukaryota</taxon>
        <taxon>Fungi</taxon>
        <taxon>Dikarya</taxon>
        <taxon>Ascomycota</taxon>
        <taxon>Pezizomycotina</taxon>
        <taxon>Sordariomycetes</taxon>
        <taxon>Sordariomycetidae</taxon>
        <taxon>Sordariales</taxon>
        <taxon>Podosporaceae</taxon>
        <taxon>Podospora</taxon>
    </lineage>
</organism>
<accession>A0AAE0N2B2</accession>
<feature type="transmembrane region" description="Helical" evidence="1">
    <location>
        <begin position="161"/>
        <end position="179"/>
    </location>
</feature>
<keyword evidence="1" id="KW-0472">Membrane</keyword>
<sequence length="180" mass="18638">MYLPAFSWKLFTAVALSTMVNCQAIPLITPPAALEARQVNVEPASRTGDCISSVVEFAACLGNSSSRGGNCLTETRPQGVQTCGCREVTAMYDCYTSFCSAGKAYPTYYSAVSLCAASGYGTTPPTPTGAAASVWAAATAAGNNDKTSAASPALQLGELRFWMLGFILIVGVGTFVGLAF</sequence>
<feature type="signal peptide" evidence="2">
    <location>
        <begin position="1"/>
        <end position="24"/>
    </location>
</feature>
<keyword evidence="2" id="KW-0732">Signal</keyword>
<evidence type="ECO:0000256" key="2">
    <source>
        <dbReference type="SAM" id="SignalP"/>
    </source>
</evidence>
<keyword evidence="1" id="KW-0812">Transmembrane</keyword>
<dbReference type="Proteomes" id="UP001285441">
    <property type="component" value="Unassembled WGS sequence"/>
</dbReference>
<evidence type="ECO:0000313" key="4">
    <source>
        <dbReference type="Proteomes" id="UP001285441"/>
    </source>
</evidence>
<reference evidence="3" key="1">
    <citation type="journal article" date="2023" name="Mol. Phylogenet. Evol.">
        <title>Genome-scale phylogeny and comparative genomics of the fungal order Sordariales.</title>
        <authorList>
            <person name="Hensen N."/>
            <person name="Bonometti L."/>
            <person name="Westerberg I."/>
            <person name="Brannstrom I.O."/>
            <person name="Guillou S."/>
            <person name="Cros-Aarteil S."/>
            <person name="Calhoun S."/>
            <person name="Haridas S."/>
            <person name="Kuo A."/>
            <person name="Mondo S."/>
            <person name="Pangilinan J."/>
            <person name="Riley R."/>
            <person name="LaButti K."/>
            <person name="Andreopoulos B."/>
            <person name="Lipzen A."/>
            <person name="Chen C."/>
            <person name="Yan M."/>
            <person name="Daum C."/>
            <person name="Ng V."/>
            <person name="Clum A."/>
            <person name="Steindorff A."/>
            <person name="Ohm R.A."/>
            <person name="Martin F."/>
            <person name="Silar P."/>
            <person name="Natvig D.O."/>
            <person name="Lalanne C."/>
            <person name="Gautier V."/>
            <person name="Ament-Velasquez S.L."/>
            <person name="Kruys A."/>
            <person name="Hutchinson M.I."/>
            <person name="Powell A.J."/>
            <person name="Barry K."/>
            <person name="Miller A.N."/>
            <person name="Grigoriev I.V."/>
            <person name="Debuchy R."/>
            <person name="Gladieux P."/>
            <person name="Hiltunen Thoren M."/>
            <person name="Johannesson H."/>
        </authorList>
    </citation>
    <scope>NUCLEOTIDE SEQUENCE</scope>
    <source>
        <strain evidence="3">CBS 232.78</strain>
    </source>
</reference>